<protein>
    <submittedName>
        <fullName evidence="1">Alkyl hydroperoxide reductase/ thiol specific antioxidant/ Mal allergen</fullName>
    </submittedName>
</protein>
<proteinExistence type="predicted"/>
<keyword evidence="2" id="KW-1185">Reference proteome</keyword>
<sequence>MKKVFCILMIVLATNTSFSQQIQKVKITDVLKMADTSSVPLVINFWATWCQPCVHELPWFQKTVNAYKDKHVKLLLVSLDFPDDYPKAIADFIKKNKYTADVVWLNETDANYFCAKVDRTWEGTIPVTLMVNNSKHYRQFFNQQLPEARLKQEIQKLVE</sequence>
<evidence type="ECO:0000313" key="2">
    <source>
        <dbReference type="Proteomes" id="UP001207468"/>
    </source>
</evidence>
<gene>
    <name evidence="1" type="ORF">F5148DRAFT_1291107</name>
</gene>
<dbReference type="EMBL" id="JAGFNK010000459">
    <property type="protein sequence ID" value="KAI9449998.1"/>
    <property type="molecule type" value="Genomic_DNA"/>
</dbReference>
<accession>A0ACC0TUR4</accession>
<organism evidence="1 2">
    <name type="scientific">Russula earlei</name>
    <dbReference type="NCBI Taxonomy" id="71964"/>
    <lineage>
        <taxon>Eukaryota</taxon>
        <taxon>Fungi</taxon>
        <taxon>Dikarya</taxon>
        <taxon>Basidiomycota</taxon>
        <taxon>Agaricomycotina</taxon>
        <taxon>Agaricomycetes</taxon>
        <taxon>Russulales</taxon>
        <taxon>Russulaceae</taxon>
        <taxon>Russula</taxon>
    </lineage>
</organism>
<comment type="caution">
    <text evidence="1">The sequence shown here is derived from an EMBL/GenBank/DDBJ whole genome shotgun (WGS) entry which is preliminary data.</text>
</comment>
<name>A0ACC0TUR4_9AGAM</name>
<dbReference type="Proteomes" id="UP001207468">
    <property type="component" value="Unassembled WGS sequence"/>
</dbReference>
<evidence type="ECO:0000313" key="1">
    <source>
        <dbReference type="EMBL" id="KAI9449998.1"/>
    </source>
</evidence>
<reference evidence="1" key="1">
    <citation type="submission" date="2021-03" db="EMBL/GenBank/DDBJ databases">
        <title>Evolutionary priming and transition to the ectomycorrhizal habit in an iconic lineage of mushroom-forming fungi: is preadaptation a requirement?</title>
        <authorList>
            <consortium name="DOE Joint Genome Institute"/>
            <person name="Looney B.P."/>
            <person name="Miyauchi S."/>
            <person name="Morin E."/>
            <person name="Drula E."/>
            <person name="Courty P.E."/>
            <person name="Chicoki N."/>
            <person name="Fauchery L."/>
            <person name="Kohler A."/>
            <person name="Kuo A."/>
            <person name="LaButti K."/>
            <person name="Pangilinan J."/>
            <person name="Lipzen A."/>
            <person name="Riley R."/>
            <person name="Andreopoulos W."/>
            <person name="He G."/>
            <person name="Johnson J."/>
            <person name="Barry K.W."/>
            <person name="Grigoriev I.V."/>
            <person name="Nagy L."/>
            <person name="Hibbett D."/>
            <person name="Henrissat B."/>
            <person name="Matheny P.B."/>
            <person name="Labbe J."/>
            <person name="Martin A.F."/>
        </authorList>
    </citation>
    <scope>NUCLEOTIDE SEQUENCE</scope>
    <source>
        <strain evidence="1">BPL698</strain>
    </source>
</reference>